<reference evidence="3" key="1">
    <citation type="submission" date="2023-07" db="EMBL/GenBank/DDBJ databases">
        <title>Whole genome shotgun sequence of Streptomyces nojiriensis NBRC 13794.</title>
        <authorList>
            <person name="Komaki H."/>
            <person name="Tamura T."/>
        </authorList>
    </citation>
    <scope>NUCLEOTIDE SEQUENCE [LARGE SCALE GENOMIC DNA]</scope>
    <source>
        <strain evidence="3">NBRC 13794</strain>
    </source>
</reference>
<dbReference type="Gene3D" id="1.25.40.10">
    <property type="entry name" value="Tetratricopeptide repeat domain"/>
    <property type="match status" value="1"/>
</dbReference>
<evidence type="ECO:0000313" key="2">
    <source>
        <dbReference type="EMBL" id="GHI68852.1"/>
    </source>
</evidence>
<protein>
    <recommendedName>
        <fullName evidence="4">Tetratricopeptide repeat protein</fullName>
    </recommendedName>
</protein>
<evidence type="ECO:0000313" key="3">
    <source>
        <dbReference type="Proteomes" id="UP000613974"/>
    </source>
</evidence>
<sequence length="91" mass="9673">MGPEHLHTLGTRMGLARWRTAAGEPARAATELTELLADEEELLGPNQPALPATRAALADALDAAPRTPPDLRGSRAAPGQRVSNESRAVKW</sequence>
<dbReference type="EMBL" id="BNEC01000005">
    <property type="protein sequence ID" value="GHI68852.1"/>
    <property type="molecule type" value="Genomic_DNA"/>
</dbReference>
<accession>A0ABQ3SLK4</accession>
<evidence type="ECO:0000256" key="1">
    <source>
        <dbReference type="SAM" id="MobiDB-lite"/>
    </source>
</evidence>
<dbReference type="GeneID" id="95587185"/>
<proteinExistence type="predicted"/>
<name>A0ABQ3SLK4_9ACTN</name>
<feature type="compositionally biased region" description="Polar residues" evidence="1">
    <location>
        <begin position="81"/>
        <end position="91"/>
    </location>
</feature>
<gene>
    <name evidence="2" type="ORF">Snoj_27700</name>
</gene>
<keyword evidence="3" id="KW-1185">Reference proteome</keyword>
<dbReference type="Proteomes" id="UP000613974">
    <property type="component" value="Unassembled WGS sequence"/>
</dbReference>
<feature type="region of interest" description="Disordered" evidence="1">
    <location>
        <begin position="63"/>
        <end position="91"/>
    </location>
</feature>
<dbReference type="RefSeq" id="WP_189748601.1">
    <property type="nucleotide sequence ID" value="NZ_BMRL01000051.1"/>
</dbReference>
<comment type="caution">
    <text evidence="2">The sequence shown here is derived from an EMBL/GenBank/DDBJ whole genome shotgun (WGS) entry which is preliminary data.</text>
</comment>
<dbReference type="InterPro" id="IPR011990">
    <property type="entry name" value="TPR-like_helical_dom_sf"/>
</dbReference>
<evidence type="ECO:0008006" key="4">
    <source>
        <dbReference type="Google" id="ProtNLM"/>
    </source>
</evidence>
<organism evidence="2 3">
    <name type="scientific">Streptomyces nojiriensis</name>
    <dbReference type="NCBI Taxonomy" id="66374"/>
    <lineage>
        <taxon>Bacteria</taxon>
        <taxon>Bacillati</taxon>
        <taxon>Actinomycetota</taxon>
        <taxon>Actinomycetes</taxon>
        <taxon>Kitasatosporales</taxon>
        <taxon>Streptomycetaceae</taxon>
        <taxon>Streptomyces</taxon>
    </lineage>
</organism>